<keyword evidence="2" id="KW-1185">Reference proteome</keyword>
<proteinExistence type="predicted"/>
<sequence length="192" mass="21685">MTKNSPATLTITCNRGKGKVTLSIFVDSDLMIFSSSSQDPSDLPFGMLITHISESHFMFLEDFSLVLIKQRYNSSAFRSMGFTHFVYSWGLNSDSDDVVATPVKYKDYFSTYVSTTKLNITWENLIEMHNNLDILDITTARVPDLITKLSAMSEKVDSLKDLLLSAHFKMDSVKNVIKETCVDVASNHLKLY</sequence>
<protein>
    <submittedName>
        <fullName evidence="1">Uncharacterized protein</fullName>
    </submittedName>
</protein>
<dbReference type="InParanoid" id="K4CTA1"/>
<dbReference type="HOGENOM" id="CLU_1417377_0_0_1"/>
<reference evidence="1" key="2">
    <citation type="submission" date="2013-04" db="UniProtKB">
        <authorList>
            <consortium name="EnsemblPlants"/>
        </authorList>
    </citation>
    <scope>IDENTIFICATION</scope>
    <source>
        <strain evidence="1">cv. Heinz 1706</strain>
    </source>
</reference>
<evidence type="ECO:0000313" key="2">
    <source>
        <dbReference type="Proteomes" id="UP000004994"/>
    </source>
</evidence>
<dbReference type="PhylomeDB" id="K4CTA1"/>
<accession>K4CTA1</accession>
<dbReference type="Gramene" id="Solyc09g056060.1.1">
    <property type="protein sequence ID" value="Solyc09g056060.1.1"/>
    <property type="gene ID" value="Solyc09g056060.1"/>
</dbReference>
<evidence type="ECO:0000313" key="1">
    <source>
        <dbReference type="EnsemblPlants" id="Solyc09g056060.1.1"/>
    </source>
</evidence>
<reference evidence="1" key="1">
    <citation type="journal article" date="2012" name="Nature">
        <title>The tomato genome sequence provides insights into fleshy fruit evolution.</title>
        <authorList>
            <consortium name="Tomato Genome Consortium"/>
        </authorList>
    </citation>
    <scope>NUCLEOTIDE SEQUENCE [LARGE SCALE GENOMIC DNA]</scope>
    <source>
        <strain evidence="1">cv. Heinz 1706</strain>
    </source>
</reference>
<organism evidence="1">
    <name type="scientific">Solanum lycopersicum</name>
    <name type="common">Tomato</name>
    <name type="synonym">Lycopersicon esculentum</name>
    <dbReference type="NCBI Taxonomy" id="4081"/>
    <lineage>
        <taxon>Eukaryota</taxon>
        <taxon>Viridiplantae</taxon>
        <taxon>Streptophyta</taxon>
        <taxon>Embryophyta</taxon>
        <taxon>Tracheophyta</taxon>
        <taxon>Spermatophyta</taxon>
        <taxon>Magnoliopsida</taxon>
        <taxon>eudicotyledons</taxon>
        <taxon>Gunneridae</taxon>
        <taxon>Pentapetalae</taxon>
        <taxon>asterids</taxon>
        <taxon>lamiids</taxon>
        <taxon>Solanales</taxon>
        <taxon>Solanaceae</taxon>
        <taxon>Solanoideae</taxon>
        <taxon>Solaneae</taxon>
        <taxon>Solanum</taxon>
        <taxon>Solanum subgen. Lycopersicon</taxon>
    </lineage>
</organism>
<name>K4CTA1_SOLLC</name>
<dbReference type="Proteomes" id="UP000004994">
    <property type="component" value="Chromosome 9"/>
</dbReference>
<dbReference type="AlphaFoldDB" id="K4CTA1"/>
<dbReference type="EnsemblPlants" id="Solyc09g056060.1.1">
    <property type="protein sequence ID" value="Solyc09g056060.1.1"/>
    <property type="gene ID" value="Solyc09g056060.1"/>
</dbReference>
<dbReference type="OMA" id="WENLIEM"/>
<dbReference type="PaxDb" id="4081-Solyc09g056060.1.1"/>